<accession>A0ABW8DBV0</accession>
<feature type="domain" description="Amphi-Trp" evidence="1">
    <location>
        <begin position="1"/>
        <end position="72"/>
    </location>
</feature>
<evidence type="ECO:0000259" key="1">
    <source>
        <dbReference type="Pfam" id="PF20068"/>
    </source>
</evidence>
<dbReference type="InterPro" id="IPR027598">
    <property type="entry name" value="Amphi-Trp_dom"/>
</dbReference>
<dbReference type="EMBL" id="JBGORX010000017">
    <property type="protein sequence ID" value="MFJ1270207.1"/>
    <property type="molecule type" value="Genomic_DNA"/>
</dbReference>
<dbReference type="RefSeq" id="WP_400188988.1">
    <property type="nucleotide sequence ID" value="NZ_JBGORX010000017.1"/>
</dbReference>
<keyword evidence="3" id="KW-1185">Reference proteome</keyword>
<comment type="caution">
    <text evidence="2">The sequence shown here is derived from an EMBL/GenBank/DDBJ whole genome shotgun (WGS) entry which is preliminary data.</text>
</comment>
<protein>
    <submittedName>
        <fullName evidence="2">Amphi-Trp domain-containing protein</fullName>
    </submittedName>
</protein>
<dbReference type="Proteomes" id="UP001615550">
    <property type="component" value="Unassembled WGS sequence"/>
</dbReference>
<sequence>MEQNDEIELEKEYGALAIAHKLRRIADAIEQNKGFQIQINKQRIYVPVDPHVDFEYEEADKECELEIEIKWKK</sequence>
<organism evidence="2 3">
    <name type="scientific">Legionella lytica</name>
    <dbReference type="NCBI Taxonomy" id="96232"/>
    <lineage>
        <taxon>Bacteria</taxon>
        <taxon>Pseudomonadati</taxon>
        <taxon>Pseudomonadota</taxon>
        <taxon>Gammaproteobacteria</taxon>
        <taxon>Legionellales</taxon>
        <taxon>Legionellaceae</taxon>
        <taxon>Legionella</taxon>
    </lineage>
</organism>
<proteinExistence type="predicted"/>
<dbReference type="Pfam" id="PF20068">
    <property type="entry name" value="Amphi-Trp"/>
    <property type="match status" value="1"/>
</dbReference>
<gene>
    <name evidence="2" type="ORF">ACD661_16765</name>
</gene>
<reference evidence="2 3" key="1">
    <citation type="submission" date="2024-08" db="EMBL/GenBank/DDBJ databases">
        <title>Draft Genome Sequence of Legionella lytica strain DSB2004, Isolated From a Fire Sprinkler System.</title>
        <authorList>
            <person name="Everhart A.D."/>
            <person name="Kidane D.T."/>
            <person name="Farone A.L."/>
            <person name="Farone M.B."/>
        </authorList>
    </citation>
    <scope>NUCLEOTIDE SEQUENCE [LARGE SCALE GENOMIC DNA]</scope>
    <source>
        <strain evidence="2 3">DSB2004</strain>
    </source>
</reference>
<evidence type="ECO:0000313" key="2">
    <source>
        <dbReference type="EMBL" id="MFJ1270207.1"/>
    </source>
</evidence>
<name>A0ABW8DBV0_9GAMM</name>
<evidence type="ECO:0000313" key="3">
    <source>
        <dbReference type="Proteomes" id="UP001615550"/>
    </source>
</evidence>
<dbReference type="NCBIfam" id="TIGR04354">
    <property type="entry name" value="amphi-Trp"/>
    <property type="match status" value="1"/>
</dbReference>